<feature type="domain" description="Major facilitator superfamily (MFS) profile" evidence="11">
    <location>
        <begin position="17"/>
        <end position="400"/>
    </location>
</feature>
<dbReference type="PANTHER" id="PTHR43124">
    <property type="entry name" value="PURINE EFFLUX PUMP PBUE"/>
    <property type="match status" value="1"/>
</dbReference>
<dbReference type="InterPro" id="IPR036259">
    <property type="entry name" value="MFS_trans_sf"/>
</dbReference>
<dbReference type="Gene3D" id="1.20.1720.10">
    <property type="entry name" value="Multidrug resistance protein D"/>
    <property type="match status" value="1"/>
</dbReference>
<gene>
    <name evidence="12" type="primary">ydhC</name>
    <name evidence="12" type="ORF">TA5114_02623</name>
</gene>
<feature type="transmembrane region" description="Helical" evidence="10">
    <location>
        <begin position="168"/>
        <end position="187"/>
    </location>
</feature>
<evidence type="ECO:0000256" key="6">
    <source>
        <dbReference type="ARBA" id="ARBA00022475"/>
    </source>
</evidence>
<feature type="transmembrane region" description="Helical" evidence="10">
    <location>
        <begin position="83"/>
        <end position="102"/>
    </location>
</feature>
<comment type="similarity">
    <text evidence="3 10">Belongs to the major facilitator superfamily. Bcr/CmlA family.</text>
</comment>
<comment type="subcellular location">
    <subcellularLocation>
        <location evidence="10">Cell inner membrane</location>
        <topology evidence="10">Multi-pass membrane protein</topology>
    </subcellularLocation>
    <subcellularLocation>
        <location evidence="2">Cell membrane</location>
        <topology evidence="2">Multi-pass membrane protein</topology>
    </subcellularLocation>
</comment>
<evidence type="ECO:0000256" key="4">
    <source>
        <dbReference type="ARBA" id="ARBA00007520"/>
    </source>
</evidence>
<feature type="transmembrane region" description="Helical" evidence="10">
    <location>
        <begin position="140"/>
        <end position="162"/>
    </location>
</feature>
<keyword evidence="7 10" id="KW-0812">Transmembrane</keyword>
<dbReference type="InterPro" id="IPR005829">
    <property type="entry name" value="Sugar_transporter_CS"/>
</dbReference>
<name>A0A0P1IT56_9RHOB</name>
<evidence type="ECO:0000256" key="7">
    <source>
        <dbReference type="ARBA" id="ARBA00022692"/>
    </source>
</evidence>
<dbReference type="Pfam" id="PF07690">
    <property type="entry name" value="MFS_1"/>
    <property type="match status" value="1"/>
</dbReference>
<dbReference type="GO" id="GO:0042910">
    <property type="term" value="F:xenobiotic transmembrane transporter activity"/>
    <property type="evidence" value="ECO:0007669"/>
    <property type="project" value="InterPro"/>
</dbReference>
<dbReference type="GO" id="GO:0005886">
    <property type="term" value="C:plasma membrane"/>
    <property type="evidence" value="ECO:0007669"/>
    <property type="project" value="UniProtKB-SubCell"/>
</dbReference>
<dbReference type="GO" id="GO:1990961">
    <property type="term" value="P:xenobiotic detoxification by transmembrane export across the plasma membrane"/>
    <property type="evidence" value="ECO:0007669"/>
    <property type="project" value="InterPro"/>
</dbReference>
<accession>A0A0P1IT56</accession>
<dbReference type="PROSITE" id="PS00216">
    <property type="entry name" value="SUGAR_TRANSPORT_1"/>
    <property type="match status" value="1"/>
</dbReference>
<dbReference type="PANTHER" id="PTHR43124:SF3">
    <property type="entry name" value="CHLORAMPHENICOL EFFLUX PUMP RV0191"/>
    <property type="match status" value="1"/>
</dbReference>
<evidence type="ECO:0000313" key="13">
    <source>
        <dbReference type="Proteomes" id="UP000051184"/>
    </source>
</evidence>
<evidence type="ECO:0000313" key="12">
    <source>
        <dbReference type="EMBL" id="CUK26805.1"/>
    </source>
</evidence>
<dbReference type="PRINTS" id="PR01035">
    <property type="entry name" value="TCRTETA"/>
</dbReference>
<dbReference type="Proteomes" id="UP000051184">
    <property type="component" value="Unassembled WGS sequence"/>
</dbReference>
<feature type="transmembrane region" description="Helical" evidence="10">
    <location>
        <begin position="283"/>
        <end position="304"/>
    </location>
</feature>
<dbReference type="InterPro" id="IPR020846">
    <property type="entry name" value="MFS_dom"/>
</dbReference>
<keyword evidence="6" id="KW-1003">Cell membrane</keyword>
<comment type="similarity">
    <text evidence="4">Belongs to the major facilitator superfamily. TCR/Tet family.</text>
</comment>
<dbReference type="InterPro" id="IPR050189">
    <property type="entry name" value="MFS_Efflux_Transporters"/>
</dbReference>
<keyword evidence="5 10" id="KW-0813">Transport</keyword>
<dbReference type="PROSITE" id="PS50850">
    <property type="entry name" value="MFS"/>
    <property type="match status" value="1"/>
</dbReference>
<dbReference type="STRING" id="1715691.TA5113_01452"/>
<feature type="transmembrane region" description="Helical" evidence="10">
    <location>
        <begin position="217"/>
        <end position="241"/>
    </location>
</feature>
<dbReference type="RefSeq" id="WP_058315652.1">
    <property type="nucleotide sequence ID" value="NZ_CYTO01000009.1"/>
</dbReference>
<evidence type="ECO:0000256" key="9">
    <source>
        <dbReference type="ARBA" id="ARBA00023136"/>
    </source>
</evidence>
<feature type="transmembrane region" description="Helical" evidence="10">
    <location>
        <begin position="310"/>
        <end position="329"/>
    </location>
</feature>
<organism evidence="12 13">
    <name type="scientific">Cognatishimia activa</name>
    <dbReference type="NCBI Taxonomy" id="1715691"/>
    <lineage>
        <taxon>Bacteria</taxon>
        <taxon>Pseudomonadati</taxon>
        <taxon>Pseudomonadota</taxon>
        <taxon>Alphaproteobacteria</taxon>
        <taxon>Rhodobacterales</taxon>
        <taxon>Paracoccaceae</taxon>
        <taxon>Cognatishimia</taxon>
    </lineage>
</organism>
<dbReference type="InterPro" id="IPR004812">
    <property type="entry name" value="Efflux_drug-R_Bcr/CmlA"/>
</dbReference>
<dbReference type="SUPFAM" id="SSF103473">
    <property type="entry name" value="MFS general substrate transporter"/>
    <property type="match status" value="1"/>
</dbReference>
<evidence type="ECO:0000256" key="10">
    <source>
        <dbReference type="RuleBase" id="RU365088"/>
    </source>
</evidence>
<evidence type="ECO:0000256" key="3">
    <source>
        <dbReference type="ARBA" id="ARBA00006236"/>
    </source>
</evidence>
<dbReference type="AlphaFoldDB" id="A0A0P1IT56"/>
<feature type="transmembrane region" description="Helical" evidence="10">
    <location>
        <begin position="108"/>
        <end position="128"/>
    </location>
</feature>
<dbReference type="CDD" id="cd17320">
    <property type="entry name" value="MFS_MdfA_MDR_like"/>
    <property type="match status" value="1"/>
</dbReference>
<evidence type="ECO:0000256" key="2">
    <source>
        <dbReference type="ARBA" id="ARBA00004651"/>
    </source>
</evidence>
<dbReference type="InterPro" id="IPR001958">
    <property type="entry name" value="Tet-R_TetA/multi-R_MdtG-like"/>
</dbReference>
<evidence type="ECO:0000256" key="8">
    <source>
        <dbReference type="ARBA" id="ARBA00022989"/>
    </source>
</evidence>
<dbReference type="OrthoDB" id="9800416at2"/>
<feature type="transmembrane region" description="Helical" evidence="10">
    <location>
        <begin position="21"/>
        <end position="40"/>
    </location>
</feature>
<feature type="transmembrane region" description="Helical" evidence="10">
    <location>
        <begin position="52"/>
        <end position="71"/>
    </location>
</feature>
<evidence type="ECO:0000256" key="5">
    <source>
        <dbReference type="ARBA" id="ARBA00022448"/>
    </source>
</evidence>
<dbReference type="InterPro" id="IPR011701">
    <property type="entry name" value="MFS"/>
</dbReference>
<proteinExistence type="inferred from homology"/>
<keyword evidence="13" id="KW-1185">Reference proteome</keyword>
<dbReference type="EMBL" id="CYUE01000020">
    <property type="protein sequence ID" value="CUK26805.1"/>
    <property type="molecule type" value="Genomic_DNA"/>
</dbReference>
<feature type="transmembrane region" description="Helical" evidence="10">
    <location>
        <begin position="341"/>
        <end position="365"/>
    </location>
</feature>
<sequence length="404" mass="42841">MSDEVSVRYFKRSTPPHISTLILLAGLSALCMNIFLPSLPGMTTYFETDYRIMQLSVGMYLGFSAVLQILIGPISDKFGRRPVILWGLALFVLASIGCVFSTSVEMFLTFRLGQAAVVTSMVLSRAVVRDMYDTAKAASMIGFVTMGMSIVPMVGPAIGGFLENYFNWHANFWLLAGLGILAFWITWNDLGETKTASGQTLIEQFKEYPHLLVSPRFWGYTLSMAFCSGTFFAYLGGAPFVGTEFYGMTPAQLGLFFGAPAVGYMLGNFLSGVLSQRVGLSPMIIVGCILSAAGPAVVLAAISAGSASPLIFFAPMTLTGLGNGLTIPNATSGALSVRPHLAGTAAGLSGAMMIGLGAALSAWAGTLLTADSGPNPLLWLMTLSALLGLLSIIAVVLRERRLQA</sequence>
<dbReference type="NCBIfam" id="TIGR00710">
    <property type="entry name" value="efflux_Bcr_CflA"/>
    <property type="match status" value="1"/>
</dbReference>
<feature type="transmembrane region" description="Helical" evidence="10">
    <location>
        <begin position="253"/>
        <end position="271"/>
    </location>
</feature>
<protein>
    <recommendedName>
        <fullName evidence="10">Bcr/CflA family efflux transporter</fullName>
    </recommendedName>
</protein>
<evidence type="ECO:0000256" key="1">
    <source>
        <dbReference type="ARBA" id="ARBA00003279"/>
    </source>
</evidence>
<feature type="transmembrane region" description="Helical" evidence="10">
    <location>
        <begin position="377"/>
        <end position="397"/>
    </location>
</feature>
<reference evidence="13" key="1">
    <citation type="submission" date="2015-09" db="EMBL/GenBank/DDBJ databases">
        <authorList>
            <person name="Rodrigo-Torres Lidia"/>
            <person name="Arahal R.David."/>
        </authorList>
    </citation>
    <scope>NUCLEOTIDE SEQUENCE [LARGE SCALE GENOMIC DNA]</scope>
    <source>
        <strain evidence="13">CECT 5114</strain>
    </source>
</reference>
<keyword evidence="9 10" id="KW-0472">Membrane</keyword>
<comment type="function">
    <text evidence="1">Resistance to tetracycline by an active tetracycline efflux. This is an energy-dependent process that decreases the accumulation of the antibiotic in whole cells. This protein functions as a metal-tetracycline/H(+) antiporter.</text>
</comment>
<keyword evidence="8 10" id="KW-1133">Transmembrane helix</keyword>
<keyword evidence="10" id="KW-0997">Cell inner membrane</keyword>
<evidence type="ECO:0000259" key="11">
    <source>
        <dbReference type="PROSITE" id="PS50850"/>
    </source>
</evidence>